<dbReference type="AlphaFoldDB" id="A0A6P4HS61"/>
<dbReference type="InterPro" id="IPR006331">
    <property type="entry name" value="ADGF"/>
</dbReference>
<evidence type="ECO:0000256" key="4">
    <source>
        <dbReference type="ARBA" id="ARBA00012784"/>
    </source>
</evidence>
<dbReference type="FunFam" id="3.20.20.140:FF:000017">
    <property type="entry name" value="Adenosine deaminase 2"/>
    <property type="match status" value="1"/>
</dbReference>
<dbReference type="EC" id="3.5.4.4" evidence="4"/>
<keyword evidence="12" id="KW-0812">Transmembrane</keyword>
<comment type="cofactor">
    <cofactor evidence="1">
        <name>Zn(2+)</name>
        <dbReference type="ChEBI" id="CHEBI:29105"/>
    </cofactor>
</comment>
<dbReference type="OrthoDB" id="7202371at2759"/>
<comment type="catalytic activity">
    <reaction evidence="10">
        <text>adenosine + H2O + H(+) = inosine + NH4(+)</text>
        <dbReference type="Rhea" id="RHEA:24408"/>
        <dbReference type="ChEBI" id="CHEBI:15377"/>
        <dbReference type="ChEBI" id="CHEBI:15378"/>
        <dbReference type="ChEBI" id="CHEBI:16335"/>
        <dbReference type="ChEBI" id="CHEBI:17596"/>
        <dbReference type="ChEBI" id="CHEBI:28938"/>
        <dbReference type="EC" id="3.5.4.4"/>
    </reaction>
</comment>
<evidence type="ECO:0000256" key="10">
    <source>
        <dbReference type="ARBA" id="ARBA00047764"/>
    </source>
</evidence>
<organism evidence="15 16">
    <name type="scientific">Drosophila kikkawai</name>
    <name type="common">Fruit fly</name>
    <dbReference type="NCBI Taxonomy" id="30033"/>
    <lineage>
        <taxon>Eukaryota</taxon>
        <taxon>Metazoa</taxon>
        <taxon>Ecdysozoa</taxon>
        <taxon>Arthropoda</taxon>
        <taxon>Hexapoda</taxon>
        <taxon>Insecta</taxon>
        <taxon>Pterygota</taxon>
        <taxon>Neoptera</taxon>
        <taxon>Endopterygota</taxon>
        <taxon>Diptera</taxon>
        <taxon>Brachycera</taxon>
        <taxon>Muscomorpha</taxon>
        <taxon>Ephydroidea</taxon>
        <taxon>Drosophilidae</taxon>
        <taxon>Drosophila</taxon>
        <taxon>Sophophora</taxon>
    </lineage>
</organism>
<evidence type="ECO:0000256" key="6">
    <source>
        <dbReference type="ARBA" id="ARBA00022525"/>
    </source>
</evidence>
<dbReference type="Gene3D" id="3.20.20.140">
    <property type="entry name" value="Metal-dependent hydrolases"/>
    <property type="match status" value="1"/>
</dbReference>
<evidence type="ECO:0000256" key="9">
    <source>
        <dbReference type="ARBA" id="ARBA00022801"/>
    </source>
</evidence>
<dbReference type="InterPro" id="IPR013659">
    <property type="entry name" value="A_deaminase_N"/>
</dbReference>
<dbReference type="GO" id="GO:0046103">
    <property type="term" value="P:inosine biosynthetic process"/>
    <property type="evidence" value="ECO:0007669"/>
    <property type="project" value="TreeGrafter"/>
</dbReference>
<dbReference type="PANTHER" id="PTHR11409:SF39">
    <property type="entry name" value="ADENOSINE DEAMINASE 2"/>
    <property type="match status" value="1"/>
</dbReference>
<feature type="domain" description="Adenosine deaminase" evidence="13">
    <location>
        <begin position="285"/>
        <end position="552"/>
    </location>
</feature>
<evidence type="ECO:0000256" key="8">
    <source>
        <dbReference type="ARBA" id="ARBA00022729"/>
    </source>
</evidence>
<proteinExistence type="inferred from homology"/>
<comment type="subcellular location">
    <subcellularLocation>
        <location evidence="2">Secreted</location>
    </subcellularLocation>
</comment>
<reference evidence="16" key="1">
    <citation type="submission" date="2025-08" db="UniProtKB">
        <authorList>
            <consortium name="RefSeq"/>
        </authorList>
    </citation>
    <scope>IDENTIFICATION</scope>
    <source>
        <strain evidence="16">14028-0561.14</strain>
        <tissue evidence="16">Whole fly</tissue>
    </source>
</reference>
<keyword evidence="12" id="KW-0472">Membrane</keyword>
<feature type="region of interest" description="Disordered" evidence="11">
    <location>
        <begin position="1"/>
        <end position="28"/>
    </location>
</feature>
<gene>
    <name evidence="16" type="primary">Adgf-A2</name>
</gene>
<dbReference type="RefSeq" id="XP_017018390.1">
    <property type="nucleotide sequence ID" value="XM_017162901.3"/>
</dbReference>
<dbReference type="GO" id="GO:0004000">
    <property type="term" value="F:adenosine deaminase activity"/>
    <property type="evidence" value="ECO:0007669"/>
    <property type="project" value="InterPro"/>
</dbReference>
<feature type="transmembrane region" description="Helical" evidence="12">
    <location>
        <begin position="54"/>
        <end position="78"/>
    </location>
</feature>
<dbReference type="SUPFAM" id="SSF51556">
    <property type="entry name" value="Metallo-dependent hydrolases"/>
    <property type="match status" value="1"/>
</dbReference>
<comment type="similarity">
    <text evidence="3">Belongs to the metallo-dependent hydrolases superfamily. Adenosine and AMP deaminases family. ADGF subfamily.</text>
</comment>
<keyword evidence="7" id="KW-0479">Metal-binding</keyword>
<dbReference type="Pfam" id="PF00962">
    <property type="entry name" value="A_deaminase"/>
    <property type="match status" value="1"/>
</dbReference>
<sequence>MANVGEPTRNALTSPSTPLPSPSPPPPTPLRIINLETEISEEESRRQTNMNRAWVHLGFALMLCIIFVLLFCTASLFVKEMVGPDSLDNITKLREIYLQRERERRLGGRITLSPLEEVANARLLAVKQVDEEEHRLWQSYHNRPPPFLGHRNISDTDLYALLRSMPKGGLLHVHDSGILGTDLLIQMTQRDNLWVCVNLNQGFEDFRFSLLYPDILPSDDYQCSWMLMRDFYEHEPLAKFVARLKESLSVPQEGFATSRKLARHLKRSQRLIHGLITYKPLWSNFLFGMLQDLYQDGVQYVEMRSSLPILYDMEGSDYTILDSAEAMVTVSNLFQSTYKDFIGIKLIYAPSRDFNDSRMDSYVANAQLLKKHFPQLLAGFDLVSHGNECELPPLSRISQLSKLFKKVDFYFHAGDSRCQDNMQPDVNLIDAMLLGSKRIGNSLNVPLHSEVMRGLHFLNVAVEVCPLSNHYLEYVNDFRNHPAAYLIAAGFPIVIGSDYPYFWNAAPLTDDFYVAFVGMVGGNGNLRLLKQLAKNSLLHSALNGLEKTRAMDKWKCNWNRWIKNFLNSTQYLGRESEGKK</sequence>
<evidence type="ECO:0000313" key="16">
    <source>
        <dbReference type="RefSeq" id="XP_017018390.1"/>
    </source>
</evidence>
<dbReference type="GO" id="GO:0005615">
    <property type="term" value="C:extracellular space"/>
    <property type="evidence" value="ECO:0007669"/>
    <property type="project" value="InterPro"/>
</dbReference>
<feature type="compositionally biased region" description="Pro residues" evidence="11">
    <location>
        <begin position="17"/>
        <end position="28"/>
    </location>
</feature>
<keyword evidence="6" id="KW-0964">Secreted</keyword>
<evidence type="ECO:0000256" key="11">
    <source>
        <dbReference type="SAM" id="MobiDB-lite"/>
    </source>
</evidence>
<evidence type="ECO:0000256" key="1">
    <source>
        <dbReference type="ARBA" id="ARBA00001947"/>
    </source>
</evidence>
<dbReference type="GO" id="GO:0046872">
    <property type="term" value="F:metal ion binding"/>
    <property type="evidence" value="ECO:0007669"/>
    <property type="project" value="UniProtKB-KW"/>
</dbReference>
<keyword evidence="9" id="KW-0378">Hydrolase</keyword>
<evidence type="ECO:0000259" key="14">
    <source>
        <dbReference type="Pfam" id="PF08451"/>
    </source>
</evidence>
<evidence type="ECO:0000313" key="15">
    <source>
        <dbReference type="Proteomes" id="UP001652661"/>
    </source>
</evidence>
<dbReference type="NCBIfam" id="TIGR01431">
    <property type="entry name" value="adm_rel"/>
    <property type="match status" value="1"/>
</dbReference>
<feature type="domain" description="Adenosine/AMP deaminase N-terminal" evidence="14">
    <location>
        <begin position="91"/>
        <end position="162"/>
    </location>
</feature>
<dbReference type="InterPro" id="IPR006330">
    <property type="entry name" value="Ado/ade_deaminase"/>
</dbReference>
<evidence type="ECO:0000256" key="5">
    <source>
        <dbReference type="ARBA" id="ARBA00018099"/>
    </source>
</evidence>
<dbReference type="InterPro" id="IPR032466">
    <property type="entry name" value="Metal_Hydrolase"/>
</dbReference>
<dbReference type="Pfam" id="PF08451">
    <property type="entry name" value="A_deaminase_N"/>
    <property type="match status" value="1"/>
</dbReference>
<dbReference type="Proteomes" id="UP001652661">
    <property type="component" value="Chromosome 3L"/>
</dbReference>
<evidence type="ECO:0000259" key="13">
    <source>
        <dbReference type="Pfam" id="PF00962"/>
    </source>
</evidence>
<keyword evidence="15" id="KW-1185">Reference proteome</keyword>
<name>A0A6P4HS61_DROKI</name>
<evidence type="ECO:0000256" key="2">
    <source>
        <dbReference type="ARBA" id="ARBA00004613"/>
    </source>
</evidence>
<keyword evidence="8" id="KW-0732">Signal</keyword>
<evidence type="ECO:0000256" key="3">
    <source>
        <dbReference type="ARBA" id="ARBA00006083"/>
    </source>
</evidence>
<protein>
    <recommendedName>
        <fullName evidence="5">Adenosine deaminase</fullName>
        <ecNumber evidence="4">3.5.4.4</ecNumber>
    </recommendedName>
</protein>
<keyword evidence="12" id="KW-1133">Transmembrane helix</keyword>
<evidence type="ECO:0000256" key="12">
    <source>
        <dbReference type="SAM" id="Phobius"/>
    </source>
</evidence>
<dbReference type="GO" id="GO:0006154">
    <property type="term" value="P:adenosine catabolic process"/>
    <property type="evidence" value="ECO:0007669"/>
    <property type="project" value="InterPro"/>
</dbReference>
<dbReference type="InterPro" id="IPR001365">
    <property type="entry name" value="A_deaminase_dom"/>
</dbReference>
<evidence type="ECO:0000256" key="7">
    <source>
        <dbReference type="ARBA" id="ARBA00022723"/>
    </source>
</evidence>
<dbReference type="PANTHER" id="PTHR11409">
    <property type="entry name" value="ADENOSINE DEAMINASE"/>
    <property type="match status" value="1"/>
</dbReference>
<accession>A0A6P4HS61</accession>